<keyword evidence="2" id="KW-0812">Transmembrane</keyword>
<sequence>EPAGQKETQDLDELEFDFHPGAKEPQESTALDDLELDLEFDLDGQEANRKEDRPDLDNFELDLDLETETTSQNQMTQRTEPHQKGIASSSLASASIQSPDDEETAEASEISRDNSKKNTGIRFLLLIILLLLLMAAGVFGAILYAQKNNISLPFIGSPTATARPEFQDPGNLRITPTGVSHSFLTHESAGRLLVIAGNIRNEYPQPRRHVQLRARLFAGEEAVATRMIYAGNTLPEIELTRMSIATIEKELNKQDGDRNLNQSIPSGKEIPFMFLFSDLPQGLSGFEIDVLRSLPASQQ</sequence>
<organism evidence="3 4">
    <name type="scientific">Desulfobotulus pelophilus</name>
    <dbReference type="NCBI Taxonomy" id="2823377"/>
    <lineage>
        <taxon>Bacteria</taxon>
        <taxon>Pseudomonadati</taxon>
        <taxon>Thermodesulfobacteriota</taxon>
        <taxon>Desulfobacteria</taxon>
        <taxon>Desulfobacterales</taxon>
        <taxon>Desulfobacteraceae</taxon>
        <taxon>Desulfobotulus</taxon>
    </lineage>
</organism>
<feature type="transmembrane region" description="Helical" evidence="2">
    <location>
        <begin position="123"/>
        <end position="145"/>
    </location>
</feature>
<dbReference type="InterPro" id="IPR021834">
    <property type="entry name" value="DUF3426"/>
</dbReference>
<keyword evidence="4" id="KW-1185">Reference proteome</keyword>
<name>A0ABT3NB05_9BACT</name>
<comment type="caution">
    <text evidence="3">The sequence shown here is derived from an EMBL/GenBank/DDBJ whole genome shotgun (WGS) entry which is preliminary data.</text>
</comment>
<proteinExistence type="predicted"/>
<reference evidence="3 4" key="1">
    <citation type="submission" date="2022-11" db="EMBL/GenBank/DDBJ databases">
        <title>Desulfobotulus tamanensis H1 sp. nov. - anaerobic, alkaliphilic, sulphate reducing bacterium isolated from terrestrial mud volcano.</title>
        <authorList>
            <person name="Frolova A."/>
            <person name="Merkel A.Y."/>
            <person name="Slobodkin A.I."/>
        </authorList>
    </citation>
    <scope>NUCLEOTIDE SEQUENCE [LARGE SCALE GENOMIC DNA]</scope>
    <source>
        <strain evidence="3 4">H1</strain>
    </source>
</reference>
<dbReference type="Proteomes" id="UP001209681">
    <property type="component" value="Unassembled WGS sequence"/>
</dbReference>
<dbReference type="RefSeq" id="WP_265425556.1">
    <property type="nucleotide sequence ID" value="NZ_JAPFPW010000013.1"/>
</dbReference>
<feature type="region of interest" description="Disordered" evidence="1">
    <location>
        <begin position="39"/>
        <end position="112"/>
    </location>
</feature>
<evidence type="ECO:0000256" key="2">
    <source>
        <dbReference type="SAM" id="Phobius"/>
    </source>
</evidence>
<dbReference type="EMBL" id="JAPFPW010000013">
    <property type="protein sequence ID" value="MCW7754646.1"/>
    <property type="molecule type" value="Genomic_DNA"/>
</dbReference>
<feature type="compositionally biased region" description="Acidic residues" evidence="1">
    <location>
        <begin position="57"/>
        <end position="67"/>
    </location>
</feature>
<evidence type="ECO:0000313" key="3">
    <source>
        <dbReference type="EMBL" id="MCW7754646.1"/>
    </source>
</evidence>
<feature type="non-terminal residue" evidence="3">
    <location>
        <position position="1"/>
    </location>
</feature>
<evidence type="ECO:0000313" key="4">
    <source>
        <dbReference type="Proteomes" id="UP001209681"/>
    </source>
</evidence>
<gene>
    <name evidence="3" type="ORF">OOT00_11695</name>
</gene>
<keyword evidence="2" id="KW-1133">Transmembrane helix</keyword>
<keyword evidence="2" id="KW-0472">Membrane</keyword>
<protein>
    <submittedName>
        <fullName evidence="3">DUF3426 domain-containing protein</fullName>
    </submittedName>
</protein>
<feature type="compositionally biased region" description="Basic and acidic residues" evidence="1">
    <location>
        <begin position="46"/>
        <end position="56"/>
    </location>
</feature>
<dbReference type="Pfam" id="PF11906">
    <property type="entry name" value="DUF3426"/>
    <property type="match status" value="1"/>
</dbReference>
<accession>A0ABT3NB05</accession>
<evidence type="ECO:0000256" key="1">
    <source>
        <dbReference type="SAM" id="MobiDB-lite"/>
    </source>
</evidence>